<dbReference type="AlphaFoldDB" id="C8X3M9"/>
<protein>
    <submittedName>
        <fullName evidence="3">Glycosyl transferase group 1</fullName>
    </submittedName>
</protein>
<keyword evidence="4" id="KW-1185">Reference proteome</keyword>
<dbReference type="SUPFAM" id="SSF53756">
    <property type="entry name" value="UDP-Glycosyltransferase/glycogen phosphorylase"/>
    <property type="match status" value="1"/>
</dbReference>
<reference evidence="3 4" key="2">
    <citation type="journal article" date="2010" name="Stand. Genomic Sci.">
        <title>Complete genome sequence of Desulfohalobium retbaense type strain (HR(100)).</title>
        <authorList>
            <person name="Spring S."/>
            <person name="Nolan M."/>
            <person name="Lapidus A."/>
            <person name="Glavina Del Rio T."/>
            <person name="Copeland A."/>
            <person name="Tice H."/>
            <person name="Cheng J.F."/>
            <person name="Lucas S."/>
            <person name="Land M."/>
            <person name="Chen F."/>
            <person name="Bruce D."/>
            <person name="Goodwin L."/>
            <person name="Pitluck S."/>
            <person name="Ivanova N."/>
            <person name="Mavromatis K."/>
            <person name="Mikhailova N."/>
            <person name="Pati A."/>
            <person name="Chen A."/>
            <person name="Palaniappan K."/>
            <person name="Hauser L."/>
            <person name="Chang Y.J."/>
            <person name="Jeffries C.D."/>
            <person name="Munk C."/>
            <person name="Kiss H."/>
            <person name="Chain P."/>
            <person name="Han C."/>
            <person name="Brettin T."/>
            <person name="Detter J.C."/>
            <person name="Schuler E."/>
            <person name="Goker M."/>
            <person name="Rohde M."/>
            <person name="Bristow J."/>
            <person name="Eisen J.A."/>
            <person name="Markowitz V."/>
            <person name="Hugenholtz P."/>
            <person name="Kyrpides N.C."/>
            <person name="Klenk H.P."/>
        </authorList>
    </citation>
    <scope>NUCLEOTIDE SEQUENCE [LARGE SCALE GENOMIC DNA]</scope>
    <source>
        <strain evidence="3 4">DSM 5692</strain>
    </source>
</reference>
<evidence type="ECO:0000313" key="4">
    <source>
        <dbReference type="Proteomes" id="UP000001052"/>
    </source>
</evidence>
<reference evidence="4" key="1">
    <citation type="submission" date="2009-09" db="EMBL/GenBank/DDBJ databases">
        <title>The complete chromosome of Desulfohalobium retbaense DSM 5692.</title>
        <authorList>
            <consortium name="US DOE Joint Genome Institute (JGI-PGF)"/>
            <person name="Lucas S."/>
            <person name="Copeland A."/>
            <person name="Lapidus A."/>
            <person name="Glavina del Rio T."/>
            <person name="Dalin E."/>
            <person name="Tice H."/>
            <person name="Bruce D."/>
            <person name="Goodwin L."/>
            <person name="Pitluck S."/>
            <person name="Kyrpides N."/>
            <person name="Mavromatis K."/>
            <person name="Ivanova N."/>
            <person name="Mikhailova N."/>
            <person name="Munk A.C."/>
            <person name="Brettin T."/>
            <person name="Detter J.C."/>
            <person name="Han C."/>
            <person name="Tapia R."/>
            <person name="Larimer F."/>
            <person name="Land M."/>
            <person name="Hauser L."/>
            <person name="Markowitz V."/>
            <person name="Cheng J.-F."/>
            <person name="Hugenholtz P."/>
            <person name="Woyke T."/>
            <person name="Wu D."/>
            <person name="Spring S."/>
            <person name="Klenk H.-P."/>
            <person name="Eisen J.A."/>
        </authorList>
    </citation>
    <scope>NUCLEOTIDE SEQUENCE [LARGE SCALE GENOMIC DNA]</scope>
    <source>
        <strain evidence="4">DSM 5692</strain>
    </source>
</reference>
<name>C8X3M9_DESRD</name>
<dbReference type="EMBL" id="CP001734">
    <property type="protein sequence ID" value="ACV69026.1"/>
    <property type="molecule type" value="Genomic_DNA"/>
</dbReference>
<dbReference type="InterPro" id="IPR028098">
    <property type="entry name" value="Glyco_trans_4-like_N"/>
</dbReference>
<feature type="domain" description="Glycosyl transferase family 1" evidence="1">
    <location>
        <begin position="181"/>
        <end position="344"/>
    </location>
</feature>
<gene>
    <name evidence="3" type="ordered locus">Dret_1742</name>
</gene>
<proteinExistence type="predicted"/>
<accession>C8X3M9</accession>
<evidence type="ECO:0000313" key="3">
    <source>
        <dbReference type="EMBL" id="ACV69026.1"/>
    </source>
</evidence>
<dbReference type="STRING" id="485915.Dret_1742"/>
<organism evidence="3 4">
    <name type="scientific">Desulfohalobium retbaense (strain ATCC 49708 / DSM 5692 / JCM 16813 / HR100)</name>
    <dbReference type="NCBI Taxonomy" id="485915"/>
    <lineage>
        <taxon>Bacteria</taxon>
        <taxon>Pseudomonadati</taxon>
        <taxon>Thermodesulfobacteriota</taxon>
        <taxon>Desulfovibrionia</taxon>
        <taxon>Desulfovibrionales</taxon>
        <taxon>Desulfohalobiaceae</taxon>
        <taxon>Desulfohalobium</taxon>
    </lineage>
</organism>
<dbReference type="Proteomes" id="UP000001052">
    <property type="component" value="Chromosome"/>
</dbReference>
<dbReference type="RefSeq" id="WP_015752169.1">
    <property type="nucleotide sequence ID" value="NC_013223.1"/>
</dbReference>
<dbReference type="GO" id="GO:0016757">
    <property type="term" value="F:glycosyltransferase activity"/>
    <property type="evidence" value="ECO:0007669"/>
    <property type="project" value="InterPro"/>
</dbReference>
<dbReference type="Gene3D" id="3.40.50.2000">
    <property type="entry name" value="Glycogen Phosphorylase B"/>
    <property type="match status" value="2"/>
</dbReference>
<dbReference type="InterPro" id="IPR001296">
    <property type="entry name" value="Glyco_trans_1"/>
</dbReference>
<dbReference type="eggNOG" id="COG0438">
    <property type="taxonomic scope" value="Bacteria"/>
</dbReference>
<keyword evidence="3" id="KW-0808">Transferase</keyword>
<dbReference type="OrthoDB" id="9804196at2"/>
<dbReference type="Pfam" id="PF13439">
    <property type="entry name" value="Glyco_transf_4"/>
    <property type="match status" value="1"/>
</dbReference>
<dbReference type="PANTHER" id="PTHR12526">
    <property type="entry name" value="GLYCOSYLTRANSFERASE"/>
    <property type="match status" value="1"/>
</dbReference>
<dbReference type="PANTHER" id="PTHR12526:SF630">
    <property type="entry name" value="GLYCOSYLTRANSFERASE"/>
    <property type="match status" value="1"/>
</dbReference>
<evidence type="ECO:0000259" key="1">
    <source>
        <dbReference type="Pfam" id="PF00534"/>
    </source>
</evidence>
<dbReference type="CDD" id="cd03801">
    <property type="entry name" value="GT4_PimA-like"/>
    <property type="match status" value="1"/>
</dbReference>
<dbReference type="KEGG" id="drt:Dret_1742"/>
<dbReference type="HOGENOM" id="CLU_009583_0_4_7"/>
<sequence>MRVYEVINVRWFNATAWYAITQARLLTAHGHEVMVVCLPDSPAHLKALEYGLPVATLDLNTTSPLGIVRLYVRMRRLLREFPPEIVNCHRGEAFVLWGLLKLQSRGLFRLVRTRGDQRPPKNNRVNRWLHRSLADAVVCTNSAMARHFRDILGLPASHLWLIFGGVDRDRFKYDPEGRHTVRQRYGFGPQHKVVGLLGRFDRVKGQWELLQAVSRLYHDGMSDLRVLLIGFTTATSQAEVEGWIQDLGLTEVVHITGLTEDVPACLSALDLGIVNSLWSETIARAALETMSCSVPLIGTTVGVLPDLLSQEALVPPGDSGALADRIRDVFSDQSLVQRLHKQQEETIRDLSTDHFVQHTQSLYTRLLSPDR</sequence>
<feature type="domain" description="Glycosyltransferase subfamily 4-like N-terminal" evidence="2">
    <location>
        <begin position="17"/>
        <end position="170"/>
    </location>
</feature>
<dbReference type="Pfam" id="PF00534">
    <property type="entry name" value="Glycos_transf_1"/>
    <property type="match status" value="1"/>
</dbReference>
<dbReference type="CAZy" id="GT4">
    <property type="family name" value="Glycosyltransferase Family 4"/>
</dbReference>
<evidence type="ECO:0000259" key="2">
    <source>
        <dbReference type="Pfam" id="PF13439"/>
    </source>
</evidence>